<reference evidence="1 2" key="1">
    <citation type="submission" date="2017-07" db="EMBL/GenBank/DDBJ databases">
        <title>Isolation and whole genome analysis of endospore-forming bacteria from heroin.</title>
        <authorList>
            <person name="Kalinowski J."/>
            <person name="Ahrens B."/>
            <person name="Al-Dilaimi A."/>
            <person name="Winkler A."/>
            <person name="Wibberg D."/>
            <person name="Schleenbecker U."/>
            <person name="Ruckert C."/>
            <person name="Wolfel R."/>
            <person name="Grass G."/>
        </authorList>
    </citation>
    <scope>NUCLEOTIDE SEQUENCE [LARGE SCALE GENOMIC DNA]</scope>
    <source>
        <strain evidence="1 2">7539</strain>
    </source>
</reference>
<protein>
    <submittedName>
        <fullName evidence="1">Uncharacterized protein</fullName>
    </submittedName>
</protein>
<dbReference type="RefSeq" id="WP_035205226.1">
    <property type="nucleotide sequence ID" value="NZ_CP012475.1"/>
</dbReference>
<dbReference type="AlphaFoldDB" id="A0A268NYC6"/>
<name>A0A268NYC6_SHOCL</name>
<sequence>MPFPTYDEFMSMKTADQRRLLEEERKQYGNTRIITVEGWNTANLANVLNILGLPKLDRKPPTGENHSSKIRQLPFLPKDHLEEYKHNYKRMKDFTEWEKINITDRKELITAWIEKKIKPADLAKHFGKSPSYWYNYMHRVRQSPALRPSATEKQVSATIEEAGEIIHSEHKLDSQHTQLEAIPSKKSGLHYHIEGEYFASEARRRIQSLDALLASLDSKFKLTLSLEEIDTDEKDPEFSEQEILEIARLLKRKR</sequence>
<gene>
    <name evidence="1" type="ORF">CHH72_12755</name>
</gene>
<accession>A0A268NYC6</accession>
<evidence type="ECO:0000313" key="1">
    <source>
        <dbReference type="EMBL" id="PAE88504.1"/>
    </source>
</evidence>
<dbReference type="EMBL" id="NPCC01000015">
    <property type="protein sequence ID" value="PAE88504.1"/>
    <property type="molecule type" value="Genomic_DNA"/>
</dbReference>
<organism evidence="1 2">
    <name type="scientific">Shouchella clausii</name>
    <name type="common">Alkalihalobacillus clausii</name>
    <dbReference type="NCBI Taxonomy" id="79880"/>
    <lineage>
        <taxon>Bacteria</taxon>
        <taxon>Bacillati</taxon>
        <taxon>Bacillota</taxon>
        <taxon>Bacilli</taxon>
        <taxon>Bacillales</taxon>
        <taxon>Bacillaceae</taxon>
        <taxon>Shouchella</taxon>
    </lineage>
</organism>
<evidence type="ECO:0000313" key="2">
    <source>
        <dbReference type="Proteomes" id="UP000216207"/>
    </source>
</evidence>
<dbReference type="Proteomes" id="UP000216207">
    <property type="component" value="Unassembled WGS sequence"/>
</dbReference>
<comment type="caution">
    <text evidence="1">The sequence shown here is derived from an EMBL/GenBank/DDBJ whole genome shotgun (WGS) entry which is preliminary data.</text>
</comment>
<proteinExistence type="predicted"/>